<feature type="transmembrane region" description="Helical" evidence="1">
    <location>
        <begin position="235"/>
        <end position="254"/>
    </location>
</feature>
<dbReference type="PANTHER" id="PTHR33625:SF8">
    <property type="entry name" value="TRANSMEMBRANE PROTEIN"/>
    <property type="match status" value="1"/>
</dbReference>
<keyword evidence="1" id="KW-0812">Transmembrane</keyword>
<keyword evidence="3" id="KW-1185">Reference proteome</keyword>
<dbReference type="Proteomes" id="UP000029120">
    <property type="component" value="Chromosome 8"/>
</dbReference>
<protein>
    <submittedName>
        <fullName evidence="2">Uncharacterized protein</fullName>
    </submittedName>
</protein>
<sequence length="259" mass="29422">MDIRISDEYDGEEELEFTGKADDVTVTNLGIQKPISSLKASYGQISESNEEEEFDWVDVERETDVVVTDKAPEIEEVEEAFSALQLMFNDDDDDDKSEDEELDFVDWIEPPLHLCNTTRLLQPYMLDRLYDSFHLFQTDPSVQRMVMSLASDRAVWDAVMNNEVVRELITNIDRSDKDTGSAATFIRRLFKRSAIKIIDAMETVTKYVTDLFNVVVPGDETVVLATGPAPVMEKLQMTVLLTVVVLLIVLVTRVTRAKL</sequence>
<dbReference type="Gramene" id="KFK27904">
    <property type="protein sequence ID" value="KFK27904"/>
    <property type="gene ID" value="AALP_AA8G445200"/>
</dbReference>
<dbReference type="AlphaFoldDB" id="A0A087GDF2"/>
<keyword evidence="1" id="KW-1133">Transmembrane helix</keyword>
<organism evidence="2 3">
    <name type="scientific">Arabis alpina</name>
    <name type="common">Alpine rock-cress</name>
    <dbReference type="NCBI Taxonomy" id="50452"/>
    <lineage>
        <taxon>Eukaryota</taxon>
        <taxon>Viridiplantae</taxon>
        <taxon>Streptophyta</taxon>
        <taxon>Embryophyta</taxon>
        <taxon>Tracheophyta</taxon>
        <taxon>Spermatophyta</taxon>
        <taxon>Magnoliopsida</taxon>
        <taxon>eudicotyledons</taxon>
        <taxon>Gunneridae</taxon>
        <taxon>Pentapetalae</taxon>
        <taxon>rosids</taxon>
        <taxon>malvids</taxon>
        <taxon>Brassicales</taxon>
        <taxon>Brassicaceae</taxon>
        <taxon>Arabideae</taxon>
        <taxon>Arabis</taxon>
    </lineage>
</organism>
<evidence type="ECO:0000313" key="3">
    <source>
        <dbReference type="Proteomes" id="UP000029120"/>
    </source>
</evidence>
<reference evidence="3" key="1">
    <citation type="journal article" date="2015" name="Nat. Plants">
        <title>Genome expansion of Arabis alpina linked with retrotransposition and reduced symmetric DNA methylation.</title>
        <authorList>
            <person name="Willing E.M."/>
            <person name="Rawat V."/>
            <person name="Mandakova T."/>
            <person name="Maumus F."/>
            <person name="James G.V."/>
            <person name="Nordstroem K.J."/>
            <person name="Becker C."/>
            <person name="Warthmann N."/>
            <person name="Chica C."/>
            <person name="Szarzynska B."/>
            <person name="Zytnicki M."/>
            <person name="Albani M.C."/>
            <person name="Kiefer C."/>
            <person name="Bergonzi S."/>
            <person name="Castaings L."/>
            <person name="Mateos J.L."/>
            <person name="Berns M.C."/>
            <person name="Bujdoso N."/>
            <person name="Piofczyk T."/>
            <person name="de Lorenzo L."/>
            <person name="Barrero-Sicilia C."/>
            <person name="Mateos I."/>
            <person name="Piednoel M."/>
            <person name="Hagmann J."/>
            <person name="Chen-Min-Tao R."/>
            <person name="Iglesias-Fernandez R."/>
            <person name="Schuster S.C."/>
            <person name="Alonso-Blanco C."/>
            <person name="Roudier F."/>
            <person name="Carbonero P."/>
            <person name="Paz-Ares J."/>
            <person name="Davis S.J."/>
            <person name="Pecinka A."/>
            <person name="Quesneville H."/>
            <person name="Colot V."/>
            <person name="Lysak M.A."/>
            <person name="Weigel D."/>
            <person name="Coupland G."/>
            <person name="Schneeberger K."/>
        </authorList>
    </citation>
    <scope>NUCLEOTIDE SEQUENCE [LARGE SCALE GENOMIC DNA]</scope>
    <source>
        <strain evidence="3">cv. Pajares</strain>
    </source>
</reference>
<dbReference type="eggNOG" id="ENOG502QVYD">
    <property type="taxonomic scope" value="Eukaryota"/>
</dbReference>
<dbReference type="PANTHER" id="PTHR33625">
    <property type="entry name" value="OS08G0179900 PROTEIN"/>
    <property type="match status" value="1"/>
</dbReference>
<dbReference type="OrthoDB" id="737041at2759"/>
<keyword evidence="1" id="KW-0472">Membrane</keyword>
<gene>
    <name evidence="2" type="ordered locus">AALP_Aa8g445200</name>
</gene>
<name>A0A087GDF2_ARAAL</name>
<evidence type="ECO:0000256" key="1">
    <source>
        <dbReference type="SAM" id="Phobius"/>
    </source>
</evidence>
<proteinExistence type="predicted"/>
<dbReference type="OMA" id="IMDAMER"/>
<evidence type="ECO:0000313" key="2">
    <source>
        <dbReference type="EMBL" id="KFK27904.1"/>
    </source>
</evidence>
<accession>A0A087GDF2</accession>
<dbReference type="EMBL" id="CM002876">
    <property type="protein sequence ID" value="KFK27904.1"/>
    <property type="molecule type" value="Genomic_DNA"/>
</dbReference>